<dbReference type="PANTHER" id="PTHR23026">
    <property type="entry name" value="NADPH NITROREDUCTASE"/>
    <property type="match status" value="1"/>
</dbReference>
<proteinExistence type="predicted"/>
<dbReference type="NCBIfam" id="NF047509">
    <property type="entry name" value="Rv3131_FMN_oxido"/>
    <property type="match status" value="1"/>
</dbReference>
<dbReference type="RefSeq" id="WP_344560263.1">
    <property type="nucleotide sequence ID" value="NZ_BAAATG010000017.1"/>
</dbReference>
<accession>A0ABW0DUV8</accession>
<reference evidence="2" key="1">
    <citation type="journal article" date="2019" name="Int. J. Syst. Evol. Microbiol.">
        <title>The Global Catalogue of Microorganisms (GCM) 10K type strain sequencing project: providing services to taxonomists for standard genome sequencing and annotation.</title>
        <authorList>
            <consortium name="The Broad Institute Genomics Platform"/>
            <consortium name="The Broad Institute Genome Sequencing Center for Infectious Disease"/>
            <person name="Wu L."/>
            <person name="Ma J."/>
        </authorList>
    </citation>
    <scope>NUCLEOTIDE SEQUENCE [LARGE SCALE GENOMIC DNA]</scope>
    <source>
        <strain evidence="2">CGMCC 4.7131</strain>
    </source>
</reference>
<sequence length="326" mass="35949">MSVVSAPPGHSSVYLARAAVTAPSVHNSQPWFFVADGDRGIEVHADTGRRLPLTDPQGREMLISCGAALFNVRLAMRHLGFKPVVHTFPDPRDPACLALVEWGAYVPPTLDDQRLYGALRLRHTVRGPFLTDPLPEGLADALREQAHAEGADLHIIGDAAGRRRLAELVRAGEYAHRKQPSHVAEQAAWTWRLARPRTDGVPTDVSVLHPDCLPFAGRDYAGLVPVLPTPPRRRHTRTGLVAILGTDRDDRPAWLRAGQALERILLYAAVDDVMAAFHTQPLELPHLRTSIRQTLSAGEFPQMILRLGYAPRVRPLPRRPLAEVLS</sequence>
<evidence type="ECO:0000313" key="2">
    <source>
        <dbReference type="Proteomes" id="UP001596035"/>
    </source>
</evidence>
<dbReference type="InterPro" id="IPR000415">
    <property type="entry name" value="Nitroreductase-like"/>
</dbReference>
<dbReference type="PANTHER" id="PTHR23026:SF123">
    <property type="entry name" value="NAD(P)H NITROREDUCTASE RV3131-RELATED"/>
    <property type="match status" value="1"/>
</dbReference>
<name>A0ABW0DUV8_9ACTN</name>
<dbReference type="SUPFAM" id="SSF55469">
    <property type="entry name" value="FMN-dependent nitroreductase-like"/>
    <property type="match status" value="2"/>
</dbReference>
<keyword evidence="2" id="KW-1185">Reference proteome</keyword>
<protein>
    <submittedName>
        <fullName evidence="1">Acg family FMN-binding oxidoreductase</fullName>
    </submittedName>
</protein>
<dbReference type="InterPro" id="IPR050627">
    <property type="entry name" value="Nitroreductase/BluB"/>
</dbReference>
<dbReference type="EMBL" id="JBHSKN010000016">
    <property type="protein sequence ID" value="MFC5241855.1"/>
    <property type="molecule type" value="Genomic_DNA"/>
</dbReference>
<dbReference type="Proteomes" id="UP001596035">
    <property type="component" value="Unassembled WGS sequence"/>
</dbReference>
<evidence type="ECO:0000313" key="1">
    <source>
        <dbReference type="EMBL" id="MFC5241855.1"/>
    </source>
</evidence>
<gene>
    <name evidence="1" type="ORF">ACFPWV_18320</name>
</gene>
<comment type="caution">
    <text evidence="1">The sequence shown here is derived from an EMBL/GenBank/DDBJ whole genome shotgun (WGS) entry which is preliminary data.</text>
</comment>
<dbReference type="Gene3D" id="3.40.109.10">
    <property type="entry name" value="NADH Oxidase"/>
    <property type="match status" value="1"/>
</dbReference>
<organism evidence="1 2">
    <name type="scientific">Streptomyces atrovirens</name>
    <dbReference type="NCBI Taxonomy" id="285556"/>
    <lineage>
        <taxon>Bacteria</taxon>
        <taxon>Bacillati</taxon>
        <taxon>Actinomycetota</taxon>
        <taxon>Actinomycetes</taxon>
        <taxon>Kitasatosporales</taxon>
        <taxon>Streptomycetaceae</taxon>
        <taxon>Streptomyces</taxon>
    </lineage>
</organism>